<dbReference type="Gene3D" id="1.25.40.280">
    <property type="entry name" value="alix/aip1 like domains"/>
    <property type="match status" value="1"/>
</dbReference>
<comment type="similarity">
    <text evidence="1">Belongs to the BROX family.</text>
</comment>
<feature type="compositionally biased region" description="Basic and acidic residues" evidence="2">
    <location>
        <begin position="393"/>
        <end position="404"/>
    </location>
</feature>
<dbReference type="OrthoDB" id="10266451at2759"/>
<dbReference type="PROSITE" id="PS51180">
    <property type="entry name" value="BRO1"/>
    <property type="match status" value="1"/>
</dbReference>
<sequence>MSQWYHRNPLKSTAALKFNLPLKSAQTSAIQICVALQKARATIIELIPDPSSDGTIIHETIKTYLSLLQGFILCFHLDKDRSPTQTSRLRNLIPFKWTNSVIGTTEKHNDSVFELISILYEYALWLMKHSTWIAAQDKIDMDSAKQVHNSLKRAAGIFSFIQTHWVGQLTEKLATGSDLDIHVINAYQVTCQAEAQEVTIARAIEMKHNASLISSLAHHTFVMFSTAATSIKSLKNKMFNKWLTYLELKAAVYESYAYCYLGESLLAQEKCGDAIRALEESEKHFQRAQKLCREYSSIKEQVKNGMNAKIDEHLFFRNLRPLVARIKEKCVRENGFIFHQKVPTDCPSLESKATHGLVAPEEFTLPTLNELWNSEAYFAFDIAVDQKKINKEKEPQIEEIKEKPIQTSHDQSNESGCSIQ</sequence>
<dbReference type="AlphaFoldDB" id="A0A922L551"/>
<evidence type="ECO:0000313" key="6">
    <source>
        <dbReference type="Proteomes" id="UP000790347"/>
    </source>
</evidence>
<dbReference type="Proteomes" id="UP000790347">
    <property type="component" value="Unassembled WGS sequence"/>
</dbReference>
<dbReference type="InterPro" id="IPR038499">
    <property type="entry name" value="BRO1_sf"/>
</dbReference>
<dbReference type="EMBL" id="ASGP02000004">
    <property type="protein sequence ID" value="KAH9512155.1"/>
    <property type="molecule type" value="Genomic_DNA"/>
</dbReference>
<evidence type="ECO:0000313" key="5">
    <source>
        <dbReference type="EMBL" id="KAH9512155.1"/>
    </source>
</evidence>
<name>A0A922L551_DERFA</name>
<evidence type="ECO:0000259" key="3">
    <source>
        <dbReference type="PROSITE" id="PS51180"/>
    </source>
</evidence>
<reference evidence="4" key="2">
    <citation type="submission" date="2020-06" db="EMBL/GenBank/DDBJ databases">
        <authorList>
            <person name="Ji K."/>
            <person name="Li J."/>
        </authorList>
    </citation>
    <scope>NUCLEOTIDE SEQUENCE</scope>
    <source>
        <strain evidence="4">JKM2019</strain>
        <tissue evidence="4">Whole body</tissue>
    </source>
</reference>
<dbReference type="InterPro" id="IPR004328">
    <property type="entry name" value="BRO1_dom"/>
</dbReference>
<keyword evidence="6" id="KW-1185">Reference proteome</keyword>
<dbReference type="PANTHER" id="PTHR23032:SF13">
    <property type="entry name" value="BRO1 DOMAIN-CONTAINING PROTEIN BROX"/>
    <property type="match status" value="1"/>
</dbReference>
<feature type="region of interest" description="Disordered" evidence="2">
    <location>
        <begin position="393"/>
        <end position="420"/>
    </location>
</feature>
<feature type="domain" description="BRO1" evidence="3">
    <location>
        <begin position="1"/>
        <end position="420"/>
    </location>
</feature>
<proteinExistence type="inferred from homology"/>
<dbReference type="Proteomes" id="UP000828236">
    <property type="component" value="Unassembled WGS sequence"/>
</dbReference>
<accession>A0A922L551</accession>
<evidence type="ECO:0000256" key="1">
    <source>
        <dbReference type="ARBA" id="ARBA00008901"/>
    </source>
</evidence>
<dbReference type="SMART" id="SM01041">
    <property type="entry name" value="BRO1"/>
    <property type="match status" value="1"/>
</dbReference>
<organism evidence="5 6">
    <name type="scientific">Dermatophagoides farinae</name>
    <name type="common">American house dust mite</name>
    <dbReference type="NCBI Taxonomy" id="6954"/>
    <lineage>
        <taxon>Eukaryota</taxon>
        <taxon>Metazoa</taxon>
        <taxon>Ecdysozoa</taxon>
        <taxon>Arthropoda</taxon>
        <taxon>Chelicerata</taxon>
        <taxon>Arachnida</taxon>
        <taxon>Acari</taxon>
        <taxon>Acariformes</taxon>
        <taxon>Sarcoptiformes</taxon>
        <taxon>Astigmata</taxon>
        <taxon>Psoroptidia</taxon>
        <taxon>Analgoidea</taxon>
        <taxon>Pyroglyphidae</taxon>
        <taxon>Dermatophagoidinae</taxon>
        <taxon>Dermatophagoides</taxon>
    </lineage>
</organism>
<protein>
    <submittedName>
        <fullName evidence="4">Bro1 domain-containing protein brox-like protein</fullName>
    </submittedName>
</protein>
<dbReference type="PANTHER" id="PTHR23032">
    <property type="entry name" value="BRO1 DOMAIN-CONTAINING PROTEIN BROX"/>
    <property type="match status" value="1"/>
</dbReference>
<dbReference type="EMBL" id="SDOV01000003">
    <property type="protein sequence ID" value="KAH7643128.1"/>
    <property type="molecule type" value="Genomic_DNA"/>
</dbReference>
<comment type="caution">
    <text evidence="5">The sequence shown here is derived from an EMBL/GenBank/DDBJ whole genome shotgun (WGS) entry which is preliminary data.</text>
</comment>
<reference evidence="5" key="1">
    <citation type="submission" date="2013-05" db="EMBL/GenBank/DDBJ databases">
        <authorList>
            <person name="Yim A.K.Y."/>
            <person name="Chan T.F."/>
            <person name="Ji K.M."/>
            <person name="Liu X.Y."/>
            <person name="Zhou J.W."/>
            <person name="Li R.Q."/>
            <person name="Yang K.Y."/>
            <person name="Li J."/>
            <person name="Li M."/>
            <person name="Law P.T.W."/>
            <person name="Wu Y.L."/>
            <person name="Cai Z.L."/>
            <person name="Qin H."/>
            <person name="Bao Y."/>
            <person name="Leung R.K.K."/>
            <person name="Ng P.K.S."/>
            <person name="Zou J."/>
            <person name="Zhong X.J."/>
            <person name="Ran P.X."/>
            <person name="Zhong N.S."/>
            <person name="Liu Z.G."/>
            <person name="Tsui S.K.W."/>
        </authorList>
    </citation>
    <scope>NUCLEOTIDE SEQUENCE</scope>
    <source>
        <strain evidence="5">Derf</strain>
        <tissue evidence="5">Whole organism</tissue>
    </source>
</reference>
<dbReference type="Pfam" id="PF03097">
    <property type="entry name" value="BRO1"/>
    <property type="match status" value="1"/>
</dbReference>
<evidence type="ECO:0000313" key="4">
    <source>
        <dbReference type="EMBL" id="KAH7643128.1"/>
    </source>
</evidence>
<evidence type="ECO:0000256" key="2">
    <source>
        <dbReference type="SAM" id="MobiDB-lite"/>
    </source>
</evidence>
<gene>
    <name evidence="5" type="ORF">DERF_010552</name>
    <name evidence="4" type="ORF">HUG17_9819</name>
</gene>
<dbReference type="InterPro" id="IPR038898">
    <property type="entry name" value="BROX"/>
</dbReference>
<reference evidence="4" key="3">
    <citation type="journal article" date="2021" name="World Allergy Organ. J.">
        <title>Chromosome-level assembly of Dermatophagoides farinae genome and transcriptome reveals two novel allergens Der f 37 and Der f 39.</title>
        <authorList>
            <person name="Chen J."/>
            <person name="Cai Z."/>
            <person name="Fan D."/>
            <person name="Hu J."/>
            <person name="Hou Y."/>
            <person name="He Y."/>
            <person name="Zhang Z."/>
            <person name="Zhao Z."/>
            <person name="Gao P."/>
            <person name="Hu W."/>
            <person name="Sun J."/>
            <person name="Li J."/>
            <person name="Ji K."/>
        </authorList>
    </citation>
    <scope>NUCLEOTIDE SEQUENCE</scope>
    <source>
        <strain evidence="4">JKM2019</strain>
    </source>
</reference>
<reference evidence="5" key="4">
    <citation type="journal article" date="2022" name="Res Sq">
        <title>Comparative Genomics Reveals Insights into the Divergent Evolution of Astigmatic Mites and Household Pest Adaptations.</title>
        <authorList>
            <person name="Xiong Q."/>
            <person name="Wan A.T.-Y."/>
            <person name="Liu X.-Y."/>
            <person name="Fung C.S.-H."/>
            <person name="Xiao X."/>
            <person name="Malainual N."/>
            <person name="Hou J."/>
            <person name="Wang L."/>
            <person name="Wang M."/>
            <person name="Yang K."/>
            <person name="Cui Y."/>
            <person name="Leung E."/>
            <person name="Nong W."/>
            <person name="Shin S.-K."/>
            <person name="Au S."/>
            <person name="Jeong K.Y."/>
            <person name="Chew F.T."/>
            <person name="Hui J."/>
            <person name="Leung T.F."/>
            <person name="Tungtrongchitr A."/>
            <person name="Zhong N."/>
            <person name="Liu Z."/>
            <person name="Tsui S."/>
        </authorList>
    </citation>
    <scope>NUCLEOTIDE SEQUENCE</scope>
    <source>
        <strain evidence="5">Derf</strain>
        <tissue evidence="5">Whole organism</tissue>
    </source>
</reference>
<feature type="compositionally biased region" description="Polar residues" evidence="2">
    <location>
        <begin position="407"/>
        <end position="420"/>
    </location>
</feature>